<dbReference type="Proteomes" id="UP000031586">
    <property type="component" value="Unassembled WGS sequence"/>
</dbReference>
<organism evidence="1 2">
    <name type="scientific">Vibrio owensii CAIM 1854 = LMG 25443</name>
    <dbReference type="NCBI Taxonomy" id="1229493"/>
    <lineage>
        <taxon>Bacteria</taxon>
        <taxon>Pseudomonadati</taxon>
        <taxon>Pseudomonadota</taxon>
        <taxon>Gammaproteobacteria</taxon>
        <taxon>Vibrionales</taxon>
        <taxon>Vibrionaceae</taxon>
        <taxon>Vibrio</taxon>
    </lineage>
</organism>
<dbReference type="AlphaFoldDB" id="A0A0C1ZD74"/>
<dbReference type="EMBL" id="JPRD01000044">
    <property type="protein sequence ID" value="KIF50976.1"/>
    <property type="molecule type" value="Genomic_DNA"/>
</dbReference>
<proteinExistence type="predicted"/>
<reference evidence="1 2" key="1">
    <citation type="submission" date="2014-07" db="EMBL/GenBank/DDBJ databases">
        <title>Unique and conserved regions in Vibrio harveyi and related species in comparison with the shrimp pathogen Vibrio harveyi CAIM 1792.</title>
        <authorList>
            <person name="Espinoza-Valles I."/>
            <person name="Vora G."/>
            <person name="Leekitcharoenphon P."/>
            <person name="Ussery D."/>
            <person name="Hoj L."/>
            <person name="Gomez-Gil B."/>
        </authorList>
    </citation>
    <scope>NUCLEOTIDE SEQUENCE [LARGE SCALE GENOMIC DNA]</scope>
    <source>
        <strain evidence="2">CAIM 1854 / LMG 25443</strain>
    </source>
</reference>
<protein>
    <submittedName>
        <fullName evidence="1">Tub</fullName>
    </submittedName>
</protein>
<accession>A0A0C1ZD74</accession>
<sequence>MAADFNREKMLVKKMVHTYFQHQWQFRLEIEEQPLDFEIFIKDVTYGPIELEYEPVKVGVNQLQFPTGVMPVSISMTVRDHDDERIHKWFAEWTAKVANGDGTVNPPLNPDTKWIRDWKKYTLIHKGTSFEEVLSETYPVAPVQLGDVTQSYTEHSFKEFPLTVIQFRS</sequence>
<dbReference type="PATRIC" id="fig|1229493.5.peg.3799"/>
<evidence type="ECO:0000313" key="1">
    <source>
        <dbReference type="EMBL" id="KIF50976.1"/>
    </source>
</evidence>
<name>A0A0C1ZD74_9VIBR</name>
<dbReference type="RefSeq" id="WP_020195274.1">
    <property type="nucleotide sequence ID" value="NZ_BAOH01000018.1"/>
</dbReference>
<comment type="caution">
    <text evidence="1">The sequence shown here is derived from an EMBL/GenBank/DDBJ whole genome shotgun (WGS) entry which is preliminary data.</text>
</comment>
<evidence type="ECO:0000313" key="2">
    <source>
        <dbReference type="Proteomes" id="UP000031586"/>
    </source>
</evidence>
<gene>
    <name evidence="1" type="ORF">H735_21980</name>
</gene>